<protein>
    <submittedName>
        <fullName evidence="2">Uncharacterized protein</fullName>
    </submittedName>
</protein>
<gene>
    <name evidence="2" type="ORF">QQF64_002630</name>
</gene>
<accession>A0ABR3MQP5</accession>
<feature type="non-terminal residue" evidence="2">
    <location>
        <position position="22"/>
    </location>
</feature>
<dbReference type="EMBL" id="JAYMGO010000010">
    <property type="protein sequence ID" value="KAL1266955.1"/>
    <property type="molecule type" value="Genomic_DNA"/>
</dbReference>
<evidence type="ECO:0000256" key="1">
    <source>
        <dbReference type="SAM" id="MobiDB-lite"/>
    </source>
</evidence>
<keyword evidence="3" id="KW-1185">Reference proteome</keyword>
<evidence type="ECO:0000313" key="2">
    <source>
        <dbReference type="EMBL" id="KAL1266955.1"/>
    </source>
</evidence>
<evidence type="ECO:0000313" key="3">
    <source>
        <dbReference type="Proteomes" id="UP001558613"/>
    </source>
</evidence>
<reference evidence="2 3" key="1">
    <citation type="submission" date="2023-09" db="EMBL/GenBank/DDBJ databases">
        <authorList>
            <person name="Wang M."/>
        </authorList>
    </citation>
    <scope>NUCLEOTIDE SEQUENCE [LARGE SCALE GENOMIC DNA]</scope>
    <source>
        <strain evidence="2">GT-2023</strain>
        <tissue evidence="2">Liver</tissue>
    </source>
</reference>
<feature type="region of interest" description="Disordered" evidence="1">
    <location>
        <begin position="1"/>
        <end position="22"/>
    </location>
</feature>
<organism evidence="2 3">
    <name type="scientific">Cirrhinus molitorella</name>
    <name type="common">mud carp</name>
    <dbReference type="NCBI Taxonomy" id="172907"/>
    <lineage>
        <taxon>Eukaryota</taxon>
        <taxon>Metazoa</taxon>
        <taxon>Chordata</taxon>
        <taxon>Craniata</taxon>
        <taxon>Vertebrata</taxon>
        <taxon>Euteleostomi</taxon>
        <taxon>Actinopterygii</taxon>
        <taxon>Neopterygii</taxon>
        <taxon>Teleostei</taxon>
        <taxon>Ostariophysi</taxon>
        <taxon>Cypriniformes</taxon>
        <taxon>Cyprinidae</taxon>
        <taxon>Labeoninae</taxon>
        <taxon>Labeonini</taxon>
        <taxon>Cirrhinus</taxon>
    </lineage>
</organism>
<comment type="caution">
    <text evidence="2">The sequence shown here is derived from an EMBL/GenBank/DDBJ whole genome shotgun (WGS) entry which is preliminary data.</text>
</comment>
<proteinExistence type="predicted"/>
<sequence length="22" mass="2485">CNMWASQPPPRGRSPSEVLRSE</sequence>
<feature type="non-terminal residue" evidence="2">
    <location>
        <position position="1"/>
    </location>
</feature>
<name>A0ABR3MQP5_9TELE</name>
<dbReference type="Proteomes" id="UP001558613">
    <property type="component" value="Unassembled WGS sequence"/>
</dbReference>